<evidence type="ECO:0000313" key="3">
    <source>
        <dbReference type="Proteomes" id="UP000799770"/>
    </source>
</evidence>
<feature type="region of interest" description="Disordered" evidence="1">
    <location>
        <begin position="227"/>
        <end position="255"/>
    </location>
</feature>
<sequence length="428" mass="48730">MDYYLVRDLAEGFLHSTSFALGTGIGLSYAFNIRPDDVRRKLFGPRPSEVQLEVPGFETAKVFSAPRDKTSPFAVRYEALQEEHAQVIEVKKSQVIQEPGKQHAHTLLDGFEFRQDQSPRPSDFGQVLDAYELHVKAEQAWKLAMDAVVSGSVRLGWILLVLSLIQMYSLVRRFIYWLKDLKQTVARQDERIADQDAAIARQEDRITAQNRTIATQDDRIAEQGRTIASQDEKIANLQQPTETAPDDNHDNRDSLPQEIRTDLDRVQTENTSLKDDVQSLLTTRFTSHLKSLGDNIRISALETSQNGSVARLSALETSQQASDGRVQSLEMAKRTADIARRQFAFTLWTTYLPSQQANDTWTQAKQNIVPWEMNIQSPNYKRPITVDDFTADDFDRLALAFFGQLIRIVYQQATAIDMFSRAQPRRGY</sequence>
<proteinExistence type="predicted"/>
<evidence type="ECO:0000313" key="2">
    <source>
        <dbReference type="EMBL" id="KAF2122680.1"/>
    </source>
</evidence>
<name>A0A6A5ZSN7_9PLEO</name>
<dbReference type="Proteomes" id="UP000799770">
    <property type="component" value="Unassembled WGS sequence"/>
</dbReference>
<organism evidence="2 3">
    <name type="scientific">Lophiotrema nucula</name>
    <dbReference type="NCBI Taxonomy" id="690887"/>
    <lineage>
        <taxon>Eukaryota</taxon>
        <taxon>Fungi</taxon>
        <taxon>Dikarya</taxon>
        <taxon>Ascomycota</taxon>
        <taxon>Pezizomycotina</taxon>
        <taxon>Dothideomycetes</taxon>
        <taxon>Pleosporomycetidae</taxon>
        <taxon>Pleosporales</taxon>
        <taxon>Lophiotremataceae</taxon>
        <taxon>Lophiotrema</taxon>
    </lineage>
</organism>
<dbReference type="AlphaFoldDB" id="A0A6A5ZSN7"/>
<dbReference type="EMBL" id="ML977310">
    <property type="protein sequence ID" value="KAF2122680.1"/>
    <property type="molecule type" value="Genomic_DNA"/>
</dbReference>
<reference evidence="2" key="1">
    <citation type="journal article" date="2020" name="Stud. Mycol.">
        <title>101 Dothideomycetes genomes: a test case for predicting lifestyles and emergence of pathogens.</title>
        <authorList>
            <person name="Haridas S."/>
            <person name="Albert R."/>
            <person name="Binder M."/>
            <person name="Bloem J."/>
            <person name="Labutti K."/>
            <person name="Salamov A."/>
            <person name="Andreopoulos B."/>
            <person name="Baker S."/>
            <person name="Barry K."/>
            <person name="Bills G."/>
            <person name="Bluhm B."/>
            <person name="Cannon C."/>
            <person name="Castanera R."/>
            <person name="Culley D."/>
            <person name="Daum C."/>
            <person name="Ezra D."/>
            <person name="Gonzalez J."/>
            <person name="Henrissat B."/>
            <person name="Kuo A."/>
            <person name="Liang C."/>
            <person name="Lipzen A."/>
            <person name="Lutzoni F."/>
            <person name="Magnuson J."/>
            <person name="Mondo S."/>
            <person name="Nolan M."/>
            <person name="Ohm R."/>
            <person name="Pangilinan J."/>
            <person name="Park H.-J."/>
            <person name="Ramirez L."/>
            <person name="Alfaro M."/>
            <person name="Sun H."/>
            <person name="Tritt A."/>
            <person name="Yoshinaga Y."/>
            <person name="Zwiers L.-H."/>
            <person name="Turgeon B."/>
            <person name="Goodwin S."/>
            <person name="Spatafora J."/>
            <person name="Crous P."/>
            <person name="Grigoriev I."/>
        </authorList>
    </citation>
    <scope>NUCLEOTIDE SEQUENCE</scope>
    <source>
        <strain evidence="2">CBS 627.86</strain>
    </source>
</reference>
<accession>A0A6A5ZSN7</accession>
<evidence type="ECO:0000256" key="1">
    <source>
        <dbReference type="SAM" id="MobiDB-lite"/>
    </source>
</evidence>
<keyword evidence="3" id="KW-1185">Reference proteome</keyword>
<protein>
    <submittedName>
        <fullName evidence="2">Uncharacterized protein</fullName>
    </submittedName>
</protein>
<feature type="compositionally biased region" description="Basic and acidic residues" evidence="1">
    <location>
        <begin position="246"/>
        <end position="255"/>
    </location>
</feature>
<gene>
    <name evidence="2" type="ORF">BDV96DRAFT_639252</name>
</gene>